<dbReference type="Pfam" id="PF26119">
    <property type="entry name" value="DUF8036"/>
    <property type="match status" value="1"/>
</dbReference>
<keyword evidence="3" id="KW-1185">Reference proteome</keyword>
<organism evidence="2 3">
    <name type="scientific">Salinirubellus salinus</name>
    <dbReference type="NCBI Taxonomy" id="1364945"/>
    <lineage>
        <taxon>Archaea</taxon>
        <taxon>Methanobacteriati</taxon>
        <taxon>Methanobacteriota</taxon>
        <taxon>Stenosarchaea group</taxon>
        <taxon>Halobacteria</taxon>
        <taxon>Halobacteriales</taxon>
        <taxon>Natronomonadaceae</taxon>
        <taxon>Salinirubellus</taxon>
    </lineage>
</organism>
<dbReference type="AlphaFoldDB" id="A0A9E7UCM3"/>
<keyword evidence="1" id="KW-1133">Transmembrane helix</keyword>
<dbReference type="GeneID" id="74942124"/>
<evidence type="ECO:0000256" key="1">
    <source>
        <dbReference type="SAM" id="Phobius"/>
    </source>
</evidence>
<name>A0A9E7UCM3_9EURY</name>
<evidence type="ECO:0000313" key="2">
    <source>
        <dbReference type="EMBL" id="UWM55999.1"/>
    </source>
</evidence>
<feature type="transmembrane region" description="Helical" evidence="1">
    <location>
        <begin position="12"/>
        <end position="28"/>
    </location>
</feature>
<keyword evidence="1" id="KW-0472">Membrane</keyword>
<feature type="transmembrane region" description="Helical" evidence="1">
    <location>
        <begin position="82"/>
        <end position="103"/>
    </location>
</feature>
<dbReference type="RefSeq" id="WP_260595119.1">
    <property type="nucleotide sequence ID" value="NZ_CP104003.1"/>
</dbReference>
<evidence type="ECO:0000313" key="3">
    <source>
        <dbReference type="Proteomes" id="UP001057580"/>
    </source>
</evidence>
<keyword evidence="1" id="KW-0812">Transmembrane</keyword>
<dbReference type="Proteomes" id="UP001057580">
    <property type="component" value="Chromosome"/>
</dbReference>
<gene>
    <name evidence="2" type="ORF">N0B31_06840</name>
</gene>
<sequence length="104" mass="11349">MSSVLVDAVRVLTLLNAAVLLGLAYVWGRNWLDLRSKHSLGLLLFAVLLLGENLLGAYLFVLDPTISAWVADPDLVPPPAQVAMAAFRALEFGALAFLTWITWD</sequence>
<proteinExistence type="predicted"/>
<feature type="transmembrane region" description="Helical" evidence="1">
    <location>
        <begin position="40"/>
        <end position="62"/>
    </location>
</feature>
<accession>A0A9E7UCM3</accession>
<reference evidence="2" key="1">
    <citation type="submission" date="2022-09" db="EMBL/GenBank/DDBJ databases">
        <title>Diverse halophilic archaea isolated from saline environments.</title>
        <authorList>
            <person name="Cui H.-L."/>
        </authorList>
    </citation>
    <scope>NUCLEOTIDE SEQUENCE</scope>
    <source>
        <strain evidence="2">ZS-35-S2</strain>
    </source>
</reference>
<protein>
    <submittedName>
        <fullName evidence="2">Uncharacterized protein</fullName>
    </submittedName>
</protein>
<dbReference type="EMBL" id="CP104003">
    <property type="protein sequence ID" value="UWM55999.1"/>
    <property type="molecule type" value="Genomic_DNA"/>
</dbReference>
<dbReference type="InterPro" id="IPR058349">
    <property type="entry name" value="DUF8036"/>
</dbReference>
<dbReference type="KEGG" id="ssai:N0B31_06840"/>